<dbReference type="AlphaFoldDB" id="A0A2T3G7P7"/>
<keyword evidence="3" id="KW-1185">Reference proteome</keyword>
<evidence type="ECO:0000259" key="1">
    <source>
        <dbReference type="Pfam" id="PF26343"/>
    </source>
</evidence>
<reference evidence="3" key="1">
    <citation type="submission" date="2017-09" db="EMBL/GenBank/DDBJ databases">
        <authorList>
            <person name="Sela D.A."/>
            <person name="Albert K."/>
        </authorList>
    </citation>
    <scope>NUCLEOTIDE SEQUENCE [LARGE SCALE GENOMIC DNA]</scope>
    <source>
        <strain evidence="3">UMA51805</strain>
    </source>
</reference>
<reference evidence="2 3" key="2">
    <citation type="submission" date="2018-03" db="EMBL/GenBank/DDBJ databases">
        <title>The comparative genomics of Bifidobacterium callitrichos reflects dietary carbohydrate utilization within the common marmoset gut.</title>
        <authorList>
            <person name="Rani A."/>
        </authorList>
    </citation>
    <scope>NUCLEOTIDE SEQUENCE [LARGE SCALE GENOMIC DNA]</scope>
    <source>
        <strain evidence="2 3">UMA51805</strain>
    </source>
</reference>
<organism evidence="2 3">
    <name type="scientific">Bifidobacterium callitrichos</name>
    <dbReference type="NCBI Taxonomy" id="762209"/>
    <lineage>
        <taxon>Bacteria</taxon>
        <taxon>Bacillati</taxon>
        <taxon>Actinomycetota</taxon>
        <taxon>Actinomycetes</taxon>
        <taxon>Bifidobacteriales</taxon>
        <taxon>Bifidobacteriaceae</taxon>
        <taxon>Bifidobacterium</taxon>
    </lineage>
</organism>
<sequence length="173" mass="19133">MWVADALLSIAERDILELAWSQRVLDEAKGPIPRLWHVEPAAADRFFDALNRAFPLALTSGWESLEDDAELPDVDDRHVLAAARQAGADVIATFNLKHFPAAVLSGFGLVAESPDSLLTGLIDEQPEEVLRIMMDLVSSKKRPPRTMREEISHLRRTGAPLFASRLEALAATR</sequence>
<comment type="caution">
    <text evidence="2">The sequence shown here is derived from an EMBL/GenBank/DDBJ whole genome shotgun (WGS) entry which is preliminary data.</text>
</comment>
<accession>A0A2T3G7P7</accession>
<dbReference type="EMBL" id="NWTX01000032">
    <property type="protein sequence ID" value="PST45515.1"/>
    <property type="molecule type" value="Genomic_DNA"/>
</dbReference>
<gene>
    <name evidence="2" type="ORF">CPA40_10650</name>
</gene>
<protein>
    <submittedName>
        <fullName evidence="2">Toxin-antitoxin system, toxin component, PIN family protein</fullName>
    </submittedName>
</protein>
<dbReference type="InterPro" id="IPR058652">
    <property type="entry name" value="VapC50_C"/>
</dbReference>
<dbReference type="Proteomes" id="UP000240228">
    <property type="component" value="Unassembled WGS sequence"/>
</dbReference>
<name>A0A2T3G7P7_9BIFI</name>
<proteinExistence type="predicted"/>
<evidence type="ECO:0000313" key="2">
    <source>
        <dbReference type="EMBL" id="PST45515.1"/>
    </source>
</evidence>
<dbReference type="Pfam" id="PF26343">
    <property type="entry name" value="VapC50_C"/>
    <property type="match status" value="1"/>
</dbReference>
<feature type="domain" description="VapC50 C-terminal" evidence="1">
    <location>
        <begin position="114"/>
        <end position="167"/>
    </location>
</feature>
<evidence type="ECO:0000313" key="3">
    <source>
        <dbReference type="Proteomes" id="UP000240228"/>
    </source>
</evidence>